<dbReference type="OrthoDB" id="8401522at2"/>
<organism evidence="2 3">
    <name type="scientific">Xaviernesmea oryzae</name>
    <dbReference type="NCBI Taxonomy" id="464029"/>
    <lineage>
        <taxon>Bacteria</taxon>
        <taxon>Pseudomonadati</taxon>
        <taxon>Pseudomonadota</taxon>
        <taxon>Alphaproteobacteria</taxon>
        <taxon>Hyphomicrobiales</taxon>
        <taxon>Rhizobiaceae</taxon>
        <taxon>Rhizobium/Agrobacterium group</taxon>
        <taxon>Xaviernesmea</taxon>
    </lineage>
</organism>
<keyword evidence="3" id="KW-1185">Reference proteome</keyword>
<dbReference type="PROSITE" id="PS51257">
    <property type="entry name" value="PROKAR_LIPOPROTEIN"/>
    <property type="match status" value="1"/>
</dbReference>
<reference evidence="2 3" key="1">
    <citation type="submission" date="2016-09" db="EMBL/GenBank/DDBJ databases">
        <title>Rhizobium sp. nov., a novel species isolated from the rice rhizosphere.</title>
        <authorList>
            <person name="Zhao J."/>
            <person name="Zhang X."/>
        </authorList>
    </citation>
    <scope>NUCLEOTIDE SEQUENCE [LARGE SCALE GENOMIC DNA]</scope>
    <source>
        <strain evidence="2 3">1.7048</strain>
    </source>
</reference>
<sequence>MPRRLLGAAVALLALAGCQTSQEYQAAIDESLNARLEALNGLTIGQFTAQTGMLPADAYPVQGGRVFVFRTDPVMITLPATKVTPAITRTAQCQLLIQTKATDSRGTADSWKIVATQRAGACNNLPI</sequence>
<dbReference type="AlphaFoldDB" id="A0A1Q9AXY9"/>
<dbReference type="RefSeq" id="WP_075627339.1">
    <property type="nucleotide sequence ID" value="NZ_FOAM01000001.1"/>
</dbReference>
<dbReference type="Proteomes" id="UP000186364">
    <property type="component" value="Unassembled WGS sequence"/>
</dbReference>
<protein>
    <recommendedName>
        <fullName evidence="4">Lipoprotein</fullName>
    </recommendedName>
</protein>
<accession>A0A1Q9AXY9</accession>
<dbReference type="EMBL" id="MKIP01000037">
    <property type="protein sequence ID" value="OLP60322.1"/>
    <property type="molecule type" value="Genomic_DNA"/>
</dbReference>
<proteinExistence type="predicted"/>
<evidence type="ECO:0000256" key="1">
    <source>
        <dbReference type="SAM" id="SignalP"/>
    </source>
</evidence>
<keyword evidence="1" id="KW-0732">Signal</keyword>
<gene>
    <name evidence="2" type="ORF">BJF93_15305</name>
</gene>
<feature type="chain" id="PRO_5010319669" description="Lipoprotein" evidence="1">
    <location>
        <begin position="27"/>
        <end position="127"/>
    </location>
</feature>
<evidence type="ECO:0008006" key="4">
    <source>
        <dbReference type="Google" id="ProtNLM"/>
    </source>
</evidence>
<evidence type="ECO:0000313" key="3">
    <source>
        <dbReference type="Proteomes" id="UP000186364"/>
    </source>
</evidence>
<comment type="caution">
    <text evidence="2">The sequence shown here is derived from an EMBL/GenBank/DDBJ whole genome shotgun (WGS) entry which is preliminary data.</text>
</comment>
<evidence type="ECO:0000313" key="2">
    <source>
        <dbReference type="EMBL" id="OLP60322.1"/>
    </source>
</evidence>
<name>A0A1Q9AXY9_9HYPH</name>
<feature type="signal peptide" evidence="1">
    <location>
        <begin position="1"/>
        <end position="26"/>
    </location>
</feature>